<keyword evidence="4" id="KW-0509">mRNA transport</keyword>
<protein>
    <submittedName>
        <fullName evidence="11">Related to NUP133 Nuclear pore protein</fullName>
    </submittedName>
</protein>
<dbReference type="PANTHER" id="PTHR13405">
    <property type="entry name" value="NUCLEAR PORE COMPLEX PROTEIN NUP133"/>
    <property type="match status" value="1"/>
</dbReference>
<gene>
    <name evidence="11" type="ORF">DNG_00857</name>
</gene>
<evidence type="ECO:0000256" key="1">
    <source>
        <dbReference type="ARBA" id="ARBA00004259"/>
    </source>
</evidence>
<dbReference type="GO" id="GO:0000972">
    <property type="term" value="P:transcription-dependent tethering of RNA polymerase II gene DNA at nuclear periphery"/>
    <property type="evidence" value="ECO:0007669"/>
    <property type="project" value="TreeGrafter"/>
</dbReference>
<evidence type="ECO:0000256" key="5">
    <source>
        <dbReference type="ARBA" id="ARBA00022927"/>
    </source>
</evidence>
<evidence type="ECO:0000256" key="8">
    <source>
        <dbReference type="SAM" id="MobiDB-lite"/>
    </source>
</evidence>
<dbReference type="PANTHER" id="PTHR13405:SF11">
    <property type="entry name" value="NUCLEAR PORE COMPLEX PROTEIN NUP133"/>
    <property type="match status" value="1"/>
</dbReference>
<organism evidence="11 12">
    <name type="scientific">Cephalotrichum gorgonifer</name>
    <dbReference type="NCBI Taxonomy" id="2041049"/>
    <lineage>
        <taxon>Eukaryota</taxon>
        <taxon>Fungi</taxon>
        <taxon>Dikarya</taxon>
        <taxon>Ascomycota</taxon>
        <taxon>Pezizomycotina</taxon>
        <taxon>Sordariomycetes</taxon>
        <taxon>Hypocreomycetidae</taxon>
        <taxon>Microascales</taxon>
        <taxon>Microascaceae</taxon>
        <taxon>Cephalotrichum</taxon>
    </lineage>
</organism>
<name>A0AAE8MRS2_9PEZI</name>
<dbReference type="GO" id="GO:0006606">
    <property type="term" value="P:protein import into nucleus"/>
    <property type="evidence" value="ECO:0007669"/>
    <property type="project" value="TreeGrafter"/>
</dbReference>
<feature type="domain" description="Nucleoporin Nup133/Nup155-like N-terminal" evidence="10">
    <location>
        <begin position="111"/>
        <end position="568"/>
    </location>
</feature>
<comment type="subcellular location">
    <subcellularLocation>
        <location evidence="1">Nucleus envelope</location>
    </subcellularLocation>
</comment>
<keyword evidence="7" id="KW-0539">Nucleus</keyword>
<reference evidence="11" key="1">
    <citation type="submission" date="2018-03" db="EMBL/GenBank/DDBJ databases">
        <authorList>
            <person name="Guldener U."/>
        </authorList>
    </citation>
    <scope>NUCLEOTIDE SEQUENCE</scope>
</reference>
<dbReference type="Proteomes" id="UP001187682">
    <property type="component" value="Unassembled WGS sequence"/>
</dbReference>
<evidence type="ECO:0000256" key="4">
    <source>
        <dbReference type="ARBA" id="ARBA00022816"/>
    </source>
</evidence>
<dbReference type="FunFam" id="2.130.10.10:FF:001057">
    <property type="entry name" value="Nuclear pore complex subunit Nup133, putative"/>
    <property type="match status" value="1"/>
</dbReference>
<dbReference type="InterPro" id="IPR007187">
    <property type="entry name" value="Nucleoporin_Nup133/Nup155_C"/>
</dbReference>
<feature type="compositionally biased region" description="Basic and acidic residues" evidence="8">
    <location>
        <begin position="53"/>
        <end position="63"/>
    </location>
</feature>
<accession>A0AAE8MRS2</accession>
<dbReference type="GO" id="GO:0016973">
    <property type="term" value="P:poly(A)+ mRNA export from nucleus"/>
    <property type="evidence" value="ECO:0007669"/>
    <property type="project" value="TreeGrafter"/>
</dbReference>
<dbReference type="Gene3D" id="1.20.58.1380">
    <property type="match status" value="1"/>
</dbReference>
<keyword evidence="3" id="KW-0813">Transport</keyword>
<comment type="caution">
    <text evidence="11">The sequence shown here is derived from an EMBL/GenBank/DDBJ whole genome shotgun (WGS) entry which is preliminary data.</text>
</comment>
<keyword evidence="5" id="KW-0653">Protein transport</keyword>
<evidence type="ECO:0000256" key="2">
    <source>
        <dbReference type="ARBA" id="ARBA00005569"/>
    </source>
</evidence>
<feature type="region of interest" description="Disordered" evidence="8">
    <location>
        <begin position="1"/>
        <end position="63"/>
    </location>
</feature>
<evidence type="ECO:0000259" key="9">
    <source>
        <dbReference type="Pfam" id="PF03177"/>
    </source>
</evidence>
<dbReference type="InterPro" id="IPR014908">
    <property type="entry name" value="Nucleoporin_Nup133/Nup155_N"/>
</dbReference>
<dbReference type="InterPro" id="IPR015943">
    <property type="entry name" value="WD40/YVTN_repeat-like_dom_sf"/>
</dbReference>
<comment type="similarity">
    <text evidence="2">Belongs to the nucleoporin Nup133 family.</text>
</comment>
<dbReference type="Pfam" id="PF08801">
    <property type="entry name" value="Nucleoporin_N"/>
    <property type="match status" value="1"/>
</dbReference>
<dbReference type="EMBL" id="ONZQ02000001">
    <property type="protein sequence ID" value="SPN97343.1"/>
    <property type="molecule type" value="Genomic_DNA"/>
</dbReference>
<dbReference type="GO" id="GO:0017056">
    <property type="term" value="F:structural constituent of nuclear pore"/>
    <property type="evidence" value="ECO:0007669"/>
    <property type="project" value="InterPro"/>
</dbReference>
<evidence type="ECO:0000256" key="6">
    <source>
        <dbReference type="ARBA" id="ARBA00023010"/>
    </source>
</evidence>
<dbReference type="InterPro" id="IPR037624">
    <property type="entry name" value="Nup133-like"/>
</dbReference>
<evidence type="ECO:0000256" key="7">
    <source>
        <dbReference type="ARBA" id="ARBA00023242"/>
    </source>
</evidence>
<evidence type="ECO:0000313" key="12">
    <source>
        <dbReference type="Proteomes" id="UP001187682"/>
    </source>
</evidence>
<evidence type="ECO:0000313" key="11">
    <source>
        <dbReference type="EMBL" id="SPN97343.1"/>
    </source>
</evidence>
<dbReference type="Pfam" id="PF03177">
    <property type="entry name" value="Nucleoporin_C"/>
    <property type="match status" value="1"/>
</dbReference>
<evidence type="ECO:0000259" key="10">
    <source>
        <dbReference type="Pfam" id="PF08801"/>
    </source>
</evidence>
<dbReference type="Gene3D" id="2.130.10.10">
    <property type="entry name" value="YVTN repeat-like/Quinoprotein amine dehydrogenase"/>
    <property type="match status" value="1"/>
</dbReference>
<dbReference type="GO" id="GO:0031080">
    <property type="term" value="C:nuclear pore outer ring"/>
    <property type="evidence" value="ECO:0007669"/>
    <property type="project" value="TreeGrafter"/>
</dbReference>
<feature type="domain" description="Nucleoporin Nup133/Nup155-like C-terminal" evidence="9">
    <location>
        <begin position="680"/>
        <end position="1325"/>
    </location>
</feature>
<keyword evidence="6" id="KW-0811">Translocation</keyword>
<evidence type="ECO:0000256" key="3">
    <source>
        <dbReference type="ARBA" id="ARBA00022448"/>
    </source>
</evidence>
<proteinExistence type="inferred from homology"/>
<dbReference type="SUPFAM" id="SSF117289">
    <property type="entry name" value="Nucleoporin domain"/>
    <property type="match status" value="1"/>
</dbReference>
<keyword evidence="12" id="KW-1185">Reference proteome</keyword>
<sequence>MFSPAVAEATGPAAGTRSRRRQRPKSTDSLVQQPKAKRQRVPLSEQTFVNPDVRPEMTEVKPDRPVAATPEIKNDGIENMVVPRKELGLRAKKPRASERVSKGDGSAVLSTNSAYTVSKLPALPDRLRVDATVPQHGDIFSSSGHAITLTHTHAIVWPYTSMTTSPETFTFALPYPSKNATDPLPLASLVSPSASSTEPGLVVVMPVSGRITFWETISCAATIDLMRQQRHGVEHTIYGMSSGERVVQITPAESAGYILAMSSGRLAHMMVRDSHGRPSISVQFLSTSLGVSHVGIFGSIRHVLSHSTGRGEIAAVRSEPTSQVGERNVVAATAKGKLVAWKFHRGGRYDTLAEVDVRDSVIDAIRDADQAAAEFPADSFELLDFTYVPKGLESKYHEMSRLTDAAEPTDSTVQHLVLLVSLTKRFNSRYVLVEAVIAPGATKIGMVRPISCYTTPVSSKSSSDSIRPRIHLPRPALVAFVVFDRAAVIASIAIPPLSPDSQLQEDAHLAPDVFEDVIDLRDDDALEIVGSGFEEPSAPSAHEDSRSHRYKAKNPTAVLMVRGVGILRLATTDIDRFGSDTAPKVTAKSKLEQAVFYSVKTDNPLLFDGRRDAKLFTHEEMSAAALELSHEILGSTNPHVSTLPVSLEDNLKSRSLALERLIRYLAATHVRIDRRTRWTLLWNAEKMAVSSALWKKQEIFTAQRPAEEKKTLITEIVEYIHEDQKSNPDVSAGQVDRVRHWFINDISRLELFVAWAYQVIKHMYKGQTLDDFKLSHLMQEAVTINVVALTGGLNFREKNIELYGLKDEALEHGVLEDYTDLPEPWTGSHWVSNNSKRLLELCNQWIQQYYPPRKDHPSSRRPSAAVITSIVNKMAALTDHCLLSILEQSRWASITNDAKQLQWAHACSEAYLTSRHDKILALEALELWTDAMAIAEKHKSWSALADVLITHVKGLGERSLDPSLSVAAVDKLLDEVDALKEKLKSYFAKYGQDFAFAAYDVMLAKDGVAGVLDYPGDDHGFKTKYLRSKPELAKISWINDVQQEKDISHAAGTLLDLGLWREQQAWSKKIELSLGKLALLASEDDVPSEPTRASSERSGKQLDQINKELEVIRVQDMVFSEILQTVSTALDEAAELELAMEAHAPDVPKKHKVLQQVVENGMRLLLKHEALDPLTLIDILTLANLGDSYTGNHRFFLALTVAHNGLRGQEYKAARRLIWRRCYIADDWATINDTQRRGDMEVAELIGNAVLFRTSVANFGHYQDLEEHFKPLAPSDCLGVYTDEPDRRFKDMDKAFREKLVEAMKWEDSQLKKNIDKYRLEEWASTTDAEARLAVNGVVDNAIAESLAIVGGGVEENGSA</sequence>